<dbReference type="PROSITE" id="PS51186">
    <property type="entry name" value="GNAT"/>
    <property type="match status" value="1"/>
</dbReference>
<dbReference type="CDD" id="cd04301">
    <property type="entry name" value="NAT_SF"/>
    <property type="match status" value="1"/>
</dbReference>
<dbReference type="EMBL" id="SEKV01000312">
    <property type="protein sequence ID" value="TFY59260.1"/>
    <property type="molecule type" value="Genomic_DNA"/>
</dbReference>
<organism evidence="3 4">
    <name type="scientific">Rhodofomes roseus</name>
    <dbReference type="NCBI Taxonomy" id="34475"/>
    <lineage>
        <taxon>Eukaryota</taxon>
        <taxon>Fungi</taxon>
        <taxon>Dikarya</taxon>
        <taxon>Basidiomycota</taxon>
        <taxon>Agaricomycotina</taxon>
        <taxon>Agaricomycetes</taxon>
        <taxon>Polyporales</taxon>
        <taxon>Rhodofomes</taxon>
    </lineage>
</organism>
<dbReference type="PANTHER" id="PTHR13170:SF16">
    <property type="entry name" value="PROTEIN O-GLCNACASE"/>
    <property type="match status" value="1"/>
</dbReference>
<dbReference type="GO" id="GO:0016231">
    <property type="term" value="F:beta-N-acetylglucosaminidase activity"/>
    <property type="evidence" value="ECO:0007669"/>
    <property type="project" value="TreeGrafter"/>
</dbReference>
<dbReference type="GO" id="GO:0016747">
    <property type="term" value="F:acyltransferase activity, transferring groups other than amino-acyl groups"/>
    <property type="evidence" value="ECO:0007669"/>
    <property type="project" value="InterPro"/>
</dbReference>
<dbReference type="SUPFAM" id="SSF55729">
    <property type="entry name" value="Acyl-CoA N-acyltransferases (Nat)"/>
    <property type="match status" value="1"/>
</dbReference>
<evidence type="ECO:0000259" key="2">
    <source>
        <dbReference type="PROSITE" id="PS51186"/>
    </source>
</evidence>
<dbReference type="Proteomes" id="UP000298390">
    <property type="component" value="Unassembled WGS sequence"/>
</dbReference>
<dbReference type="Pfam" id="PF00583">
    <property type="entry name" value="Acetyltransf_1"/>
    <property type="match status" value="1"/>
</dbReference>
<feature type="region of interest" description="Disordered" evidence="1">
    <location>
        <begin position="96"/>
        <end position="117"/>
    </location>
</feature>
<evidence type="ECO:0000256" key="1">
    <source>
        <dbReference type="SAM" id="MobiDB-lite"/>
    </source>
</evidence>
<dbReference type="AlphaFoldDB" id="A0A4Y9YB36"/>
<reference evidence="3 4" key="1">
    <citation type="submission" date="2019-01" db="EMBL/GenBank/DDBJ databases">
        <title>Genome sequencing of the rare red list fungi Fomitopsis rosea.</title>
        <authorList>
            <person name="Buettner E."/>
            <person name="Kellner H."/>
        </authorList>
    </citation>
    <scope>NUCLEOTIDE SEQUENCE [LARGE SCALE GENOMIC DNA]</scope>
    <source>
        <strain evidence="3 4">DSM 105464</strain>
    </source>
</reference>
<sequence>MSYTGGVYVREARASDSAALSRICLLTGDAGQSAEHLHEFGELIGLMYAEPYVHLPAGFGFVMVDPSKSDAVVGYILGTADTRLFEQQASESWFPEVQRRYPYPPRHPQDPDRPLRPADERYIRTIHNPPRASDMQIAFSPAHLHIDILPEYQRQGWGGRLMARAVEYLKERGLDRVWLGLDPRNENAKKFYLKLGFENLEGAPDGVMGLEF</sequence>
<proteinExistence type="predicted"/>
<dbReference type="STRING" id="34475.A0A4Y9YB36"/>
<gene>
    <name evidence="3" type="ORF">EVJ58_g5894</name>
</gene>
<accession>A0A4Y9YB36</accession>
<comment type="caution">
    <text evidence="3">The sequence shown here is derived from an EMBL/GenBank/DDBJ whole genome shotgun (WGS) entry which is preliminary data.</text>
</comment>
<dbReference type="Gene3D" id="3.40.630.30">
    <property type="match status" value="1"/>
</dbReference>
<dbReference type="InterPro" id="IPR000182">
    <property type="entry name" value="GNAT_dom"/>
</dbReference>
<protein>
    <recommendedName>
        <fullName evidence="2">N-acetyltransferase domain-containing protein</fullName>
    </recommendedName>
</protein>
<feature type="domain" description="N-acetyltransferase" evidence="2">
    <location>
        <begin position="80"/>
        <end position="212"/>
    </location>
</feature>
<dbReference type="InterPro" id="IPR016181">
    <property type="entry name" value="Acyl_CoA_acyltransferase"/>
</dbReference>
<dbReference type="GO" id="GO:0009100">
    <property type="term" value="P:glycoprotein metabolic process"/>
    <property type="evidence" value="ECO:0007669"/>
    <property type="project" value="TreeGrafter"/>
</dbReference>
<dbReference type="InterPro" id="IPR051822">
    <property type="entry name" value="Glycosyl_Hydrolase_84"/>
</dbReference>
<feature type="compositionally biased region" description="Basic and acidic residues" evidence="1">
    <location>
        <begin position="107"/>
        <end position="117"/>
    </location>
</feature>
<evidence type="ECO:0000313" key="3">
    <source>
        <dbReference type="EMBL" id="TFY59260.1"/>
    </source>
</evidence>
<name>A0A4Y9YB36_9APHY</name>
<evidence type="ECO:0000313" key="4">
    <source>
        <dbReference type="Proteomes" id="UP000298390"/>
    </source>
</evidence>
<dbReference type="PANTHER" id="PTHR13170">
    <property type="entry name" value="O-GLCNACASE"/>
    <property type="match status" value="1"/>
</dbReference>